<sequence length="162" mass="17600">MADEPVRRVGAVALREFEPRDRDAFLAMYAHSAFQGRVGVGGAEAAALFDTFLSWRHASSRENVQLVIADRDDRLIGDVGVRLAGGAASIGIDLHPDHWGRHRLAIDCLRAAEALARTLGAECIVAETRADDSLTARLATWLGASEVPAAEPGSRRWRKMLD</sequence>
<organism evidence="2 3">
    <name type="scientific">Sphingomonas sabuli</name>
    <dbReference type="NCBI Taxonomy" id="2764186"/>
    <lineage>
        <taxon>Bacteria</taxon>
        <taxon>Pseudomonadati</taxon>
        <taxon>Pseudomonadota</taxon>
        <taxon>Alphaproteobacteria</taxon>
        <taxon>Sphingomonadales</taxon>
        <taxon>Sphingomonadaceae</taxon>
        <taxon>Sphingomonas</taxon>
    </lineage>
</organism>
<dbReference type="EMBL" id="CP060697">
    <property type="protein sequence ID" value="QNM82321.1"/>
    <property type="molecule type" value="Genomic_DNA"/>
</dbReference>
<accession>A0A7G9L122</accession>
<dbReference type="GO" id="GO:0016747">
    <property type="term" value="F:acyltransferase activity, transferring groups other than amino-acyl groups"/>
    <property type="evidence" value="ECO:0007669"/>
    <property type="project" value="InterPro"/>
</dbReference>
<dbReference type="InterPro" id="IPR016181">
    <property type="entry name" value="Acyl_CoA_acyltransferase"/>
</dbReference>
<dbReference type="SUPFAM" id="SSF55729">
    <property type="entry name" value="Acyl-CoA N-acyltransferases (Nat)"/>
    <property type="match status" value="1"/>
</dbReference>
<evidence type="ECO:0000259" key="1">
    <source>
        <dbReference type="PROSITE" id="PS51186"/>
    </source>
</evidence>
<keyword evidence="3" id="KW-1185">Reference proteome</keyword>
<reference evidence="2 3" key="1">
    <citation type="submission" date="2020-08" db="EMBL/GenBank/DDBJ databases">
        <title>Sphingomonas sp. sand1-3 16S ribosomal RNA gene Genome sequencing and assembly.</title>
        <authorList>
            <person name="Kang M."/>
        </authorList>
    </citation>
    <scope>NUCLEOTIDE SEQUENCE [LARGE SCALE GENOMIC DNA]</scope>
    <source>
        <strain evidence="3">sand1-3</strain>
    </source>
</reference>
<name>A0A7G9L122_9SPHN</name>
<feature type="domain" description="N-acetyltransferase" evidence="1">
    <location>
        <begin position="12"/>
        <end position="162"/>
    </location>
</feature>
<protein>
    <submittedName>
        <fullName evidence="2">GNAT family N-acetyltransferase</fullName>
    </submittedName>
</protein>
<gene>
    <name evidence="2" type="ORF">H8M03_09885</name>
</gene>
<evidence type="ECO:0000313" key="2">
    <source>
        <dbReference type="EMBL" id="QNM82321.1"/>
    </source>
</evidence>
<dbReference type="RefSeq" id="WP_187479276.1">
    <property type="nucleotide sequence ID" value="NZ_CP060697.1"/>
</dbReference>
<dbReference type="InterPro" id="IPR000182">
    <property type="entry name" value="GNAT_dom"/>
</dbReference>
<dbReference type="Proteomes" id="UP000515861">
    <property type="component" value="Chromosome"/>
</dbReference>
<proteinExistence type="predicted"/>
<evidence type="ECO:0000313" key="3">
    <source>
        <dbReference type="Proteomes" id="UP000515861"/>
    </source>
</evidence>
<dbReference type="AlphaFoldDB" id="A0A7G9L122"/>
<dbReference type="KEGG" id="ssau:H8M03_09885"/>
<dbReference type="Pfam" id="PF13302">
    <property type="entry name" value="Acetyltransf_3"/>
    <property type="match status" value="1"/>
</dbReference>
<dbReference type="Gene3D" id="3.40.630.30">
    <property type="match status" value="1"/>
</dbReference>
<keyword evidence="2" id="KW-0808">Transferase</keyword>
<dbReference type="PROSITE" id="PS51186">
    <property type="entry name" value="GNAT"/>
    <property type="match status" value="1"/>
</dbReference>